<evidence type="ECO:0000313" key="3">
    <source>
        <dbReference type="Proteomes" id="UP000078486"/>
    </source>
</evidence>
<keyword evidence="1" id="KW-0472">Membrane</keyword>
<keyword evidence="1" id="KW-1133">Transmembrane helix</keyword>
<name>A0A178IQH1_9BACT</name>
<dbReference type="Pfam" id="PF11821">
    <property type="entry name" value="ActD"/>
    <property type="match status" value="1"/>
</dbReference>
<feature type="transmembrane region" description="Helical" evidence="1">
    <location>
        <begin position="58"/>
        <end position="76"/>
    </location>
</feature>
<dbReference type="OrthoDB" id="9792475at2"/>
<comment type="caution">
    <text evidence="2">The sequence shown here is derived from an EMBL/GenBank/DDBJ whole genome shotgun (WGS) entry which is preliminary data.</text>
</comment>
<dbReference type="AlphaFoldDB" id="A0A178IQH1"/>
<protein>
    <recommendedName>
        <fullName evidence="4">Quinol:cytochrome C oxidoreductase</fullName>
    </recommendedName>
</protein>
<dbReference type="EMBL" id="LRRQ01000015">
    <property type="protein sequence ID" value="OAM91727.1"/>
    <property type="molecule type" value="Genomic_DNA"/>
</dbReference>
<dbReference type="PANTHER" id="PTHR40394:SF2">
    <property type="entry name" value="QUINOL:CYTOCHROME C OXIDOREDUCTASE MEMBRANE PROTEIN"/>
    <property type="match status" value="1"/>
</dbReference>
<dbReference type="PANTHER" id="PTHR40394">
    <property type="entry name" value="LIPOPROTEIN-RELATED"/>
    <property type="match status" value="1"/>
</dbReference>
<keyword evidence="1" id="KW-0812">Transmembrane</keyword>
<proteinExistence type="predicted"/>
<accession>A0A178IQH1</accession>
<feature type="transmembrane region" description="Helical" evidence="1">
    <location>
        <begin position="96"/>
        <end position="120"/>
    </location>
</feature>
<dbReference type="Proteomes" id="UP000078486">
    <property type="component" value="Unassembled WGS sequence"/>
</dbReference>
<dbReference type="STRING" id="1184151.AW736_01420"/>
<reference evidence="2 3" key="1">
    <citation type="submission" date="2016-01" db="EMBL/GenBank/DDBJ databases">
        <title>High potential of lignocellulose degradation of a new Verrucomicrobia species.</title>
        <authorList>
            <person name="Wang Y."/>
            <person name="Shi Y."/>
            <person name="Qiu Z."/>
            <person name="Liu S."/>
            <person name="Yang H."/>
        </authorList>
    </citation>
    <scope>NUCLEOTIDE SEQUENCE [LARGE SCALE GENOMIC DNA]</scope>
    <source>
        <strain evidence="2 3">TSB47</strain>
    </source>
</reference>
<evidence type="ECO:0000313" key="2">
    <source>
        <dbReference type="EMBL" id="OAM91727.1"/>
    </source>
</evidence>
<keyword evidence="3" id="KW-1185">Reference proteome</keyword>
<sequence length="177" mass="19821">MAAQPNSLIATFETTADLMRAAETVRDAGYKHWDCITPFPVHGLDKAMGVARSRVPRFSLAGGITGFCTGMSMIWFMNRFDYPLVVGGKPFFSPMFAFPVSYELTILFTAFATIGGMLFLNRLPMHYHPVLKYDQIHRGLDDRFFIVIESRDPKFNLEATRALLEKAGGADITELEA</sequence>
<dbReference type="InterPro" id="IPR021776">
    <property type="entry name" value="ActD"/>
</dbReference>
<dbReference type="RefSeq" id="WP_068768496.1">
    <property type="nucleotide sequence ID" value="NZ_CP109796.1"/>
</dbReference>
<gene>
    <name evidence="2" type="ORF">AW736_01420</name>
</gene>
<organism evidence="2 3">
    <name type="scientific">Termitidicoccus mucosus</name>
    <dbReference type="NCBI Taxonomy" id="1184151"/>
    <lineage>
        <taxon>Bacteria</taxon>
        <taxon>Pseudomonadati</taxon>
        <taxon>Verrucomicrobiota</taxon>
        <taxon>Opitutia</taxon>
        <taxon>Opitutales</taxon>
        <taxon>Opitutaceae</taxon>
        <taxon>Termitidicoccus</taxon>
    </lineage>
</organism>
<evidence type="ECO:0000256" key="1">
    <source>
        <dbReference type="SAM" id="Phobius"/>
    </source>
</evidence>
<evidence type="ECO:0008006" key="4">
    <source>
        <dbReference type="Google" id="ProtNLM"/>
    </source>
</evidence>